<dbReference type="Proteomes" id="UP000032141">
    <property type="component" value="Chromosome C6"/>
</dbReference>
<reference evidence="1 2" key="1">
    <citation type="journal article" date="2014" name="Genome Biol.">
        <title>Transcriptome and methylome profiling reveals relics of genome dominance in the mesopolyploid Brassica oleracea.</title>
        <authorList>
            <person name="Parkin I.A."/>
            <person name="Koh C."/>
            <person name="Tang H."/>
            <person name="Robinson S.J."/>
            <person name="Kagale S."/>
            <person name="Clarke W.E."/>
            <person name="Town C.D."/>
            <person name="Nixon J."/>
            <person name="Krishnakumar V."/>
            <person name="Bidwell S.L."/>
            <person name="Denoeud F."/>
            <person name="Belcram H."/>
            <person name="Links M.G."/>
            <person name="Just J."/>
            <person name="Clarke C."/>
            <person name="Bender T."/>
            <person name="Huebert T."/>
            <person name="Mason A.S."/>
            <person name="Pires J.C."/>
            <person name="Barker G."/>
            <person name="Moore J."/>
            <person name="Walley P.G."/>
            <person name="Manoli S."/>
            <person name="Batley J."/>
            <person name="Edwards D."/>
            <person name="Nelson M.N."/>
            <person name="Wang X."/>
            <person name="Paterson A.H."/>
            <person name="King G."/>
            <person name="Bancroft I."/>
            <person name="Chalhoub B."/>
            <person name="Sharpe A.G."/>
        </authorList>
    </citation>
    <scope>NUCLEOTIDE SEQUENCE</scope>
    <source>
        <strain evidence="1 2">cv. TO1000</strain>
    </source>
</reference>
<name>A0A0D3CU80_BRAOL</name>
<reference evidence="1" key="2">
    <citation type="submission" date="2015-03" db="UniProtKB">
        <authorList>
            <consortium name="EnsemblPlants"/>
        </authorList>
    </citation>
    <scope>IDENTIFICATION</scope>
</reference>
<proteinExistence type="predicted"/>
<dbReference type="EnsemblPlants" id="Bo6g072490.1">
    <property type="protein sequence ID" value="Bo6g072490.1"/>
    <property type="gene ID" value="Bo6g072490"/>
</dbReference>
<dbReference type="HOGENOM" id="CLU_172962_0_0_1"/>
<evidence type="ECO:0000313" key="2">
    <source>
        <dbReference type="Proteomes" id="UP000032141"/>
    </source>
</evidence>
<accession>A0A0D3CU80</accession>
<dbReference type="AlphaFoldDB" id="A0A0D3CU80"/>
<protein>
    <submittedName>
        <fullName evidence="1">Uncharacterized protein</fullName>
    </submittedName>
</protein>
<evidence type="ECO:0000313" key="1">
    <source>
        <dbReference type="EnsemblPlants" id="Bo6g072490.1"/>
    </source>
</evidence>
<dbReference type="Gramene" id="Bo6g072490.1">
    <property type="protein sequence ID" value="Bo6g072490.1"/>
    <property type="gene ID" value="Bo6g072490"/>
</dbReference>
<organism evidence="1 2">
    <name type="scientific">Brassica oleracea var. oleracea</name>
    <dbReference type="NCBI Taxonomy" id="109376"/>
    <lineage>
        <taxon>Eukaryota</taxon>
        <taxon>Viridiplantae</taxon>
        <taxon>Streptophyta</taxon>
        <taxon>Embryophyta</taxon>
        <taxon>Tracheophyta</taxon>
        <taxon>Spermatophyta</taxon>
        <taxon>Magnoliopsida</taxon>
        <taxon>eudicotyledons</taxon>
        <taxon>Gunneridae</taxon>
        <taxon>Pentapetalae</taxon>
        <taxon>rosids</taxon>
        <taxon>malvids</taxon>
        <taxon>Brassicales</taxon>
        <taxon>Brassicaceae</taxon>
        <taxon>Brassiceae</taxon>
        <taxon>Brassica</taxon>
    </lineage>
</organism>
<sequence length="76" mass="8761">MKNFWDNLPVSRLKYIALDDFQEVFQTTSRKSSKRLPGSLLTKSSFISSGVHACLCRGMIYNSFRLFLQLNLKSLI</sequence>
<keyword evidence="2" id="KW-1185">Reference proteome</keyword>